<feature type="domain" description="Histidine kinase" evidence="12">
    <location>
        <begin position="268"/>
        <end position="479"/>
    </location>
</feature>
<dbReference type="GO" id="GO:0004673">
    <property type="term" value="F:protein histidine kinase activity"/>
    <property type="evidence" value="ECO:0007669"/>
    <property type="project" value="UniProtKB-EC"/>
</dbReference>
<dbReference type="GO" id="GO:0000160">
    <property type="term" value="P:phosphorelay signal transduction system"/>
    <property type="evidence" value="ECO:0007669"/>
    <property type="project" value="UniProtKB-KW"/>
</dbReference>
<evidence type="ECO:0000256" key="11">
    <source>
        <dbReference type="SAM" id="Phobius"/>
    </source>
</evidence>
<evidence type="ECO:0000256" key="10">
    <source>
        <dbReference type="ARBA" id="ARBA00023136"/>
    </source>
</evidence>
<dbReference type="SUPFAM" id="SSF55874">
    <property type="entry name" value="ATPase domain of HSP90 chaperone/DNA topoisomerase II/histidine kinase"/>
    <property type="match status" value="1"/>
</dbReference>
<keyword evidence="15" id="KW-1185">Reference proteome</keyword>
<dbReference type="Gene3D" id="3.30.565.10">
    <property type="entry name" value="Histidine kinase-like ATPase, C-terminal domain"/>
    <property type="match status" value="1"/>
</dbReference>
<evidence type="ECO:0000256" key="9">
    <source>
        <dbReference type="ARBA" id="ARBA00023012"/>
    </source>
</evidence>
<evidence type="ECO:0000256" key="4">
    <source>
        <dbReference type="ARBA" id="ARBA00022553"/>
    </source>
</evidence>
<keyword evidence="10 11" id="KW-0472">Membrane</keyword>
<evidence type="ECO:0000256" key="2">
    <source>
        <dbReference type="ARBA" id="ARBA00004370"/>
    </source>
</evidence>
<feature type="domain" description="HAMP" evidence="13">
    <location>
        <begin position="199"/>
        <end position="254"/>
    </location>
</feature>
<dbReference type="InterPro" id="IPR036890">
    <property type="entry name" value="HATPase_C_sf"/>
</dbReference>
<dbReference type="PRINTS" id="PR00344">
    <property type="entry name" value="BCTRLSENSOR"/>
</dbReference>
<comment type="subcellular location">
    <subcellularLocation>
        <location evidence="2">Membrane</location>
    </subcellularLocation>
</comment>
<accession>A0A4R6RCV7</accession>
<dbReference type="OrthoDB" id="9784218at2"/>
<dbReference type="RefSeq" id="WP_126541840.1">
    <property type="nucleotide sequence ID" value="NZ_SNXY01000008.1"/>
</dbReference>
<dbReference type="EC" id="2.7.13.3" evidence="3"/>
<dbReference type="PANTHER" id="PTHR45436">
    <property type="entry name" value="SENSOR HISTIDINE KINASE YKOH"/>
    <property type="match status" value="1"/>
</dbReference>
<evidence type="ECO:0000313" key="14">
    <source>
        <dbReference type="EMBL" id="TDP83914.1"/>
    </source>
</evidence>
<dbReference type="InterPro" id="IPR003594">
    <property type="entry name" value="HATPase_dom"/>
</dbReference>
<dbReference type="CDD" id="cd00075">
    <property type="entry name" value="HATPase"/>
    <property type="match status" value="1"/>
</dbReference>
<keyword evidence="9" id="KW-0902">Two-component regulatory system</keyword>
<reference evidence="14 15" key="1">
    <citation type="submission" date="2019-03" db="EMBL/GenBank/DDBJ databases">
        <title>Genomic Encyclopedia of Type Strains, Phase IV (KMG-IV): sequencing the most valuable type-strain genomes for metagenomic binning, comparative biology and taxonomic classification.</title>
        <authorList>
            <person name="Goeker M."/>
        </authorList>
    </citation>
    <scope>NUCLEOTIDE SEQUENCE [LARGE SCALE GENOMIC DNA]</scope>
    <source>
        <strain evidence="14 15">DSM 102969</strain>
    </source>
</reference>
<dbReference type="Pfam" id="PF02518">
    <property type="entry name" value="HATPase_c"/>
    <property type="match status" value="1"/>
</dbReference>
<keyword evidence="6 11" id="KW-0812">Transmembrane</keyword>
<keyword evidence="7 14" id="KW-0418">Kinase</keyword>
<evidence type="ECO:0000256" key="5">
    <source>
        <dbReference type="ARBA" id="ARBA00022679"/>
    </source>
</evidence>
<organism evidence="14 15">
    <name type="scientific">Oharaeibacter diazotrophicus</name>
    <dbReference type="NCBI Taxonomy" id="1920512"/>
    <lineage>
        <taxon>Bacteria</taxon>
        <taxon>Pseudomonadati</taxon>
        <taxon>Pseudomonadota</taxon>
        <taxon>Alphaproteobacteria</taxon>
        <taxon>Hyphomicrobiales</taxon>
        <taxon>Pleomorphomonadaceae</taxon>
        <taxon>Oharaeibacter</taxon>
    </lineage>
</organism>
<keyword evidence="8 11" id="KW-1133">Transmembrane helix</keyword>
<gene>
    <name evidence="14" type="ORF">EDD54_2511</name>
</gene>
<dbReference type="InterPro" id="IPR050428">
    <property type="entry name" value="TCS_sensor_his_kinase"/>
</dbReference>
<evidence type="ECO:0000256" key="8">
    <source>
        <dbReference type="ARBA" id="ARBA00022989"/>
    </source>
</evidence>
<evidence type="ECO:0000259" key="12">
    <source>
        <dbReference type="PROSITE" id="PS50109"/>
    </source>
</evidence>
<sequence>MDEGDSAVGPDELDGAGGRQPVGLSFKLLVLTVLFVMLAEVMIYVPSIANFQKTEIEDRLHSATIAAHAMSALEPGATTPQLQTTLLRDLDVSAIAVRQHGMKRLVAMADEMPGSVERDVQMRTQTPMIAIRSAFDTLVYGGDRMIRATGAFDGDGEIEIVFSEAGLREAMLLYSRNILLLSVVISTFSAVLVYLSLRRLFVRPMQRIGLALARWAEDPEDPNRILVPTNRRDEFGLAEEQLADMQAHVQEVLKQQRRLADLGLAVSKINHDLRNLLASAQLVSDRLTAIPDPTVQRFAPKLIGALDRAISYAEAVLAYGKAQEAPPARRLLKLARLAAEVGDITGVAHHATIEWAVDVPADLEVDADGDQLFRVLLNLVRNAAQALEQAADESAVRRLVVAGERVGTVVRIRVADTGPGVPDRAREHLFKPFQGSVRRGGTGLGLAIAAELVRAHGGSIALLDDGPGAVFEIEIPDRPVALADVRRSRA</sequence>
<keyword evidence="5" id="KW-0808">Transferase</keyword>
<dbReference type="PROSITE" id="PS50885">
    <property type="entry name" value="HAMP"/>
    <property type="match status" value="1"/>
</dbReference>
<dbReference type="EMBL" id="SNXY01000008">
    <property type="protein sequence ID" value="TDP83914.1"/>
    <property type="molecule type" value="Genomic_DNA"/>
</dbReference>
<comment type="catalytic activity">
    <reaction evidence="1">
        <text>ATP + protein L-histidine = ADP + protein N-phospho-L-histidine.</text>
        <dbReference type="EC" id="2.7.13.3"/>
    </reaction>
</comment>
<dbReference type="Gene3D" id="6.10.340.10">
    <property type="match status" value="1"/>
</dbReference>
<comment type="caution">
    <text evidence="14">The sequence shown here is derived from an EMBL/GenBank/DDBJ whole genome shotgun (WGS) entry which is preliminary data.</text>
</comment>
<dbReference type="InterPro" id="IPR004358">
    <property type="entry name" value="Sig_transdc_His_kin-like_C"/>
</dbReference>
<dbReference type="PROSITE" id="PS50109">
    <property type="entry name" value="HIS_KIN"/>
    <property type="match status" value="1"/>
</dbReference>
<name>A0A4R6RCV7_9HYPH</name>
<dbReference type="InterPro" id="IPR003660">
    <property type="entry name" value="HAMP_dom"/>
</dbReference>
<evidence type="ECO:0000256" key="6">
    <source>
        <dbReference type="ARBA" id="ARBA00022692"/>
    </source>
</evidence>
<dbReference type="InterPro" id="IPR005467">
    <property type="entry name" value="His_kinase_dom"/>
</dbReference>
<dbReference type="GO" id="GO:0005886">
    <property type="term" value="C:plasma membrane"/>
    <property type="evidence" value="ECO:0007669"/>
    <property type="project" value="TreeGrafter"/>
</dbReference>
<dbReference type="PANTHER" id="PTHR45436:SF5">
    <property type="entry name" value="SENSOR HISTIDINE KINASE TRCS"/>
    <property type="match status" value="1"/>
</dbReference>
<keyword evidence="4" id="KW-0597">Phosphoprotein</keyword>
<evidence type="ECO:0000256" key="7">
    <source>
        <dbReference type="ARBA" id="ARBA00022777"/>
    </source>
</evidence>
<dbReference type="AlphaFoldDB" id="A0A4R6RCV7"/>
<dbReference type="Proteomes" id="UP000294547">
    <property type="component" value="Unassembled WGS sequence"/>
</dbReference>
<feature type="transmembrane region" description="Helical" evidence="11">
    <location>
        <begin position="178"/>
        <end position="197"/>
    </location>
</feature>
<evidence type="ECO:0000256" key="1">
    <source>
        <dbReference type="ARBA" id="ARBA00000085"/>
    </source>
</evidence>
<evidence type="ECO:0000256" key="3">
    <source>
        <dbReference type="ARBA" id="ARBA00012438"/>
    </source>
</evidence>
<evidence type="ECO:0000259" key="13">
    <source>
        <dbReference type="PROSITE" id="PS50885"/>
    </source>
</evidence>
<proteinExistence type="predicted"/>
<dbReference type="SMART" id="SM00387">
    <property type="entry name" value="HATPase_c"/>
    <property type="match status" value="1"/>
</dbReference>
<feature type="transmembrane region" description="Helical" evidence="11">
    <location>
        <begin position="24"/>
        <end position="45"/>
    </location>
</feature>
<evidence type="ECO:0000313" key="15">
    <source>
        <dbReference type="Proteomes" id="UP000294547"/>
    </source>
</evidence>
<protein>
    <recommendedName>
        <fullName evidence="3">histidine kinase</fullName>
        <ecNumber evidence="3">2.7.13.3</ecNumber>
    </recommendedName>
</protein>